<dbReference type="EMBL" id="CAKXAJ010025064">
    <property type="protein sequence ID" value="CAH2234511.1"/>
    <property type="molecule type" value="Genomic_DNA"/>
</dbReference>
<protein>
    <submittedName>
        <fullName evidence="2">Jg1652 protein</fullName>
    </submittedName>
</protein>
<dbReference type="AlphaFoldDB" id="A0A8S4RBM2"/>
<comment type="caution">
    <text evidence="2">The sequence shown here is derived from an EMBL/GenBank/DDBJ whole genome shotgun (WGS) entry which is preliminary data.</text>
</comment>
<evidence type="ECO:0000313" key="2">
    <source>
        <dbReference type="EMBL" id="CAH2234511.1"/>
    </source>
</evidence>
<dbReference type="Proteomes" id="UP000838756">
    <property type="component" value="Unassembled WGS sequence"/>
</dbReference>
<keyword evidence="3" id="KW-1185">Reference proteome</keyword>
<evidence type="ECO:0000313" key="3">
    <source>
        <dbReference type="Proteomes" id="UP000838756"/>
    </source>
</evidence>
<name>A0A8S4RBM2_9NEOP</name>
<reference evidence="2" key="1">
    <citation type="submission" date="2022-03" db="EMBL/GenBank/DDBJ databases">
        <authorList>
            <person name="Lindestad O."/>
        </authorList>
    </citation>
    <scope>NUCLEOTIDE SEQUENCE</scope>
</reference>
<proteinExistence type="predicted"/>
<feature type="region of interest" description="Disordered" evidence="1">
    <location>
        <begin position="51"/>
        <end position="72"/>
    </location>
</feature>
<gene>
    <name evidence="2" type="primary">jg1652</name>
    <name evidence="2" type="ORF">PAEG_LOCUS12334</name>
</gene>
<accession>A0A8S4RBM2</accession>
<evidence type="ECO:0000256" key="1">
    <source>
        <dbReference type="SAM" id="MobiDB-lite"/>
    </source>
</evidence>
<organism evidence="2 3">
    <name type="scientific">Pararge aegeria aegeria</name>
    <dbReference type="NCBI Taxonomy" id="348720"/>
    <lineage>
        <taxon>Eukaryota</taxon>
        <taxon>Metazoa</taxon>
        <taxon>Ecdysozoa</taxon>
        <taxon>Arthropoda</taxon>
        <taxon>Hexapoda</taxon>
        <taxon>Insecta</taxon>
        <taxon>Pterygota</taxon>
        <taxon>Neoptera</taxon>
        <taxon>Endopterygota</taxon>
        <taxon>Lepidoptera</taxon>
        <taxon>Glossata</taxon>
        <taxon>Ditrysia</taxon>
        <taxon>Papilionoidea</taxon>
        <taxon>Nymphalidae</taxon>
        <taxon>Satyrinae</taxon>
        <taxon>Satyrini</taxon>
        <taxon>Parargina</taxon>
        <taxon>Pararge</taxon>
    </lineage>
</organism>
<sequence length="72" mass="8028">MENIARKPACPRGLQNVLKGDHQTALGKFVGVRRPAPYSMPVMSSYDDDDDDNIFGLAPHGPKTFSQNLERR</sequence>